<dbReference type="EMBL" id="GHJT01000656">
    <property type="protein sequence ID" value="MOY34627.1"/>
    <property type="molecule type" value="Transcribed_RNA"/>
</dbReference>
<reference evidence="2" key="1">
    <citation type="submission" date="2019-04" db="EMBL/GenBank/DDBJ databases">
        <title>An insight into the mialome of Ixodes scapularis.</title>
        <authorList>
            <person name="Ribeiro J.M."/>
            <person name="Mather T.N."/>
            <person name="Karim S."/>
        </authorList>
    </citation>
    <scope>NUCLEOTIDE SEQUENCE</scope>
</reference>
<sequence length="80" mass="9048">MSVFSFWPCLLKLFSSAFSRVVRVNCLQSERLFCICFVSNVGISFLSQFPPCPTPEKLIMAFIVAAMEKMPLVHFVIAIL</sequence>
<evidence type="ECO:0000256" key="1">
    <source>
        <dbReference type="SAM" id="SignalP"/>
    </source>
</evidence>
<feature type="signal peptide" evidence="1">
    <location>
        <begin position="1"/>
        <end position="19"/>
    </location>
</feature>
<organism evidence="2">
    <name type="scientific">Ixodes scapularis</name>
    <name type="common">Black-legged tick</name>
    <name type="synonym">Deer tick</name>
    <dbReference type="NCBI Taxonomy" id="6945"/>
    <lineage>
        <taxon>Eukaryota</taxon>
        <taxon>Metazoa</taxon>
        <taxon>Ecdysozoa</taxon>
        <taxon>Arthropoda</taxon>
        <taxon>Chelicerata</taxon>
        <taxon>Arachnida</taxon>
        <taxon>Acari</taxon>
        <taxon>Parasitiformes</taxon>
        <taxon>Ixodida</taxon>
        <taxon>Ixodoidea</taxon>
        <taxon>Ixodidae</taxon>
        <taxon>Ixodinae</taxon>
        <taxon>Ixodes</taxon>
    </lineage>
</organism>
<keyword evidence="1" id="KW-0732">Signal</keyword>
<protein>
    <submittedName>
        <fullName evidence="2">Putative secreted protein</fullName>
    </submittedName>
</protein>
<name>A0A4D5RE26_IXOSC</name>
<dbReference type="AlphaFoldDB" id="A0A4D5RE26"/>
<evidence type="ECO:0000313" key="2">
    <source>
        <dbReference type="EMBL" id="MOY34627.1"/>
    </source>
</evidence>
<proteinExistence type="predicted"/>
<accession>A0A4D5RE26</accession>
<feature type="chain" id="PRO_5020030475" evidence="1">
    <location>
        <begin position="20"/>
        <end position="80"/>
    </location>
</feature>